<name>A0A4Q1BE87_TREME</name>
<sequence length="129" mass="14473">MEAKRVVGQKPYSYDLRDDATADEMARHVEDFLQTIAEAKMGFMMLAVKENGNRVNRENLTDSHPTKDCYKPKRPNGGHVRGRDDKKGGKKGQREQKKDRTGRTGLKEQSQSESAEPSKPNSLLATSLP</sequence>
<evidence type="ECO:0000256" key="1">
    <source>
        <dbReference type="SAM" id="MobiDB-lite"/>
    </source>
</evidence>
<gene>
    <name evidence="2" type="ORF">M231_06185</name>
</gene>
<accession>A0A4Q1BE87</accession>
<dbReference type="OrthoDB" id="7691805at2759"/>
<keyword evidence="3" id="KW-1185">Reference proteome</keyword>
<dbReference type="AlphaFoldDB" id="A0A4Q1BE87"/>
<comment type="caution">
    <text evidence="2">The sequence shown here is derived from an EMBL/GenBank/DDBJ whole genome shotgun (WGS) entry which is preliminary data.</text>
</comment>
<feature type="compositionally biased region" description="Polar residues" evidence="1">
    <location>
        <begin position="107"/>
        <end position="129"/>
    </location>
</feature>
<proteinExistence type="predicted"/>
<dbReference type="InParanoid" id="A0A4Q1BE87"/>
<organism evidence="2 3">
    <name type="scientific">Tremella mesenterica</name>
    <name type="common">Jelly fungus</name>
    <dbReference type="NCBI Taxonomy" id="5217"/>
    <lineage>
        <taxon>Eukaryota</taxon>
        <taxon>Fungi</taxon>
        <taxon>Dikarya</taxon>
        <taxon>Basidiomycota</taxon>
        <taxon>Agaricomycotina</taxon>
        <taxon>Tremellomycetes</taxon>
        <taxon>Tremellales</taxon>
        <taxon>Tremellaceae</taxon>
        <taxon>Tremella</taxon>
    </lineage>
</organism>
<feature type="compositionally biased region" description="Basic and acidic residues" evidence="1">
    <location>
        <begin position="53"/>
        <end position="71"/>
    </location>
</feature>
<dbReference type="EMBL" id="SDIL01000094">
    <property type="protein sequence ID" value="RXK36526.1"/>
    <property type="molecule type" value="Genomic_DNA"/>
</dbReference>
<evidence type="ECO:0000313" key="2">
    <source>
        <dbReference type="EMBL" id="RXK36526.1"/>
    </source>
</evidence>
<feature type="region of interest" description="Disordered" evidence="1">
    <location>
        <begin position="53"/>
        <end position="129"/>
    </location>
</feature>
<protein>
    <submittedName>
        <fullName evidence="2">Uncharacterized protein</fullName>
    </submittedName>
</protein>
<feature type="compositionally biased region" description="Basic and acidic residues" evidence="1">
    <location>
        <begin position="81"/>
        <end position="106"/>
    </location>
</feature>
<reference evidence="2 3" key="1">
    <citation type="submission" date="2016-06" db="EMBL/GenBank/DDBJ databases">
        <title>Evolution of pathogenesis and genome organization in the Tremellales.</title>
        <authorList>
            <person name="Cuomo C."/>
            <person name="Litvintseva A."/>
            <person name="Heitman J."/>
            <person name="Chen Y."/>
            <person name="Sun S."/>
            <person name="Springer D."/>
            <person name="Dromer F."/>
            <person name="Young S."/>
            <person name="Zeng Q."/>
            <person name="Chapman S."/>
            <person name="Gujja S."/>
            <person name="Saif S."/>
            <person name="Birren B."/>
        </authorList>
    </citation>
    <scope>NUCLEOTIDE SEQUENCE [LARGE SCALE GENOMIC DNA]</scope>
    <source>
        <strain evidence="2 3">ATCC 28783</strain>
    </source>
</reference>
<dbReference type="Proteomes" id="UP000289152">
    <property type="component" value="Unassembled WGS sequence"/>
</dbReference>
<evidence type="ECO:0000313" key="3">
    <source>
        <dbReference type="Proteomes" id="UP000289152"/>
    </source>
</evidence>